<dbReference type="InterPro" id="IPR037523">
    <property type="entry name" value="VOC_core"/>
</dbReference>
<protein>
    <submittedName>
        <fullName evidence="2">VOC family protein</fullName>
    </submittedName>
</protein>
<dbReference type="Pfam" id="PF00903">
    <property type="entry name" value="Glyoxalase"/>
    <property type="match status" value="1"/>
</dbReference>
<organism evidence="2 3">
    <name type="scientific">Roseateles rivi</name>
    <dbReference type="NCBI Taxonomy" id="3299028"/>
    <lineage>
        <taxon>Bacteria</taxon>
        <taxon>Pseudomonadati</taxon>
        <taxon>Pseudomonadota</taxon>
        <taxon>Betaproteobacteria</taxon>
        <taxon>Burkholderiales</taxon>
        <taxon>Sphaerotilaceae</taxon>
        <taxon>Roseateles</taxon>
    </lineage>
</organism>
<reference evidence="2 3" key="1">
    <citation type="submission" date="2024-08" db="EMBL/GenBank/DDBJ databases">
        <authorList>
            <person name="Lu H."/>
        </authorList>
    </citation>
    <scope>NUCLEOTIDE SEQUENCE [LARGE SCALE GENOMIC DNA]</scope>
    <source>
        <strain evidence="2 3">BYS180W</strain>
    </source>
</reference>
<comment type="caution">
    <text evidence="2">The sequence shown here is derived from an EMBL/GenBank/DDBJ whole genome shotgun (WGS) entry which is preliminary data.</text>
</comment>
<dbReference type="PANTHER" id="PTHR36503:SF1">
    <property type="entry name" value="BLR2520 PROTEIN"/>
    <property type="match status" value="1"/>
</dbReference>
<dbReference type="Proteomes" id="UP001606099">
    <property type="component" value="Unassembled WGS sequence"/>
</dbReference>
<dbReference type="EMBL" id="JBIGHZ010000005">
    <property type="protein sequence ID" value="MFG6449504.1"/>
    <property type="molecule type" value="Genomic_DNA"/>
</dbReference>
<evidence type="ECO:0000259" key="1">
    <source>
        <dbReference type="PROSITE" id="PS51819"/>
    </source>
</evidence>
<name>A0ABW7FYW5_9BURK</name>
<dbReference type="InterPro" id="IPR004360">
    <property type="entry name" value="Glyas_Fos-R_dOase_dom"/>
</dbReference>
<dbReference type="SUPFAM" id="SSF54593">
    <property type="entry name" value="Glyoxalase/Bleomycin resistance protein/Dihydroxybiphenyl dioxygenase"/>
    <property type="match status" value="1"/>
</dbReference>
<accession>A0ABW7FYW5</accession>
<keyword evidence="3" id="KW-1185">Reference proteome</keyword>
<proteinExistence type="predicted"/>
<feature type="domain" description="VOC" evidence="1">
    <location>
        <begin position="2"/>
        <end position="124"/>
    </location>
</feature>
<dbReference type="RefSeq" id="WP_394462749.1">
    <property type="nucleotide sequence ID" value="NZ_JBIGHZ010000005.1"/>
</dbReference>
<dbReference type="CDD" id="cd07264">
    <property type="entry name" value="VOC_like"/>
    <property type="match status" value="1"/>
</dbReference>
<dbReference type="PANTHER" id="PTHR36503">
    <property type="entry name" value="BLR2520 PROTEIN"/>
    <property type="match status" value="1"/>
</dbReference>
<dbReference type="Gene3D" id="3.10.180.10">
    <property type="entry name" value="2,3-Dihydroxybiphenyl 1,2-Dioxygenase, domain 1"/>
    <property type="match status" value="1"/>
</dbReference>
<evidence type="ECO:0000313" key="3">
    <source>
        <dbReference type="Proteomes" id="UP001606099"/>
    </source>
</evidence>
<sequence length="126" mass="13518">MKLGYTILYVADVRASVQFYEQAFGLTLKFMDESASFAELDTGSTSLAFCSRALLQQLGKTPAAPQLKAPCFEIALVTEDVPAAMARAVGAGAQALQEPQRMEWGQTVAYVADPEGFTVELCTPMG</sequence>
<dbReference type="PROSITE" id="PS51819">
    <property type="entry name" value="VOC"/>
    <property type="match status" value="1"/>
</dbReference>
<evidence type="ECO:0000313" key="2">
    <source>
        <dbReference type="EMBL" id="MFG6449504.1"/>
    </source>
</evidence>
<gene>
    <name evidence="2" type="ORF">ACG0Z6_14850</name>
</gene>
<dbReference type="InterPro" id="IPR029068">
    <property type="entry name" value="Glyas_Bleomycin-R_OHBP_Dase"/>
</dbReference>